<dbReference type="STRING" id="588932.DA69_05960"/>
<dbReference type="Proteomes" id="UP000077603">
    <property type="component" value="Chromosome"/>
</dbReference>
<feature type="region of interest" description="Disordered" evidence="9">
    <location>
        <begin position="87"/>
        <end position="123"/>
    </location>
</feature>
<keyword evidence="6" id="KW-0472">Membrane</keyword>
<dbReference type="RefSeq" id="WP_025976975.1">
    <property type="nucleotide sequence ID" value="NZ_CP015614.1"/>
</dbReference>
<dbReference type="Pfam" id="PF02321">
    <property type="entry name" value="OEP"/>
    <property type="match status" value="2"/>
</dbReference>
<dbReference type="GO" id="GO:0015288">
    <property type="term" value="F:porin activity"/>
    <property type="evidence" value="ECO:0007669"/>
    <property type="project" value="TreeGrafter"/>
</dbReference>
<evidence type="ECO:0000256" key="3">
    <source>
        <dbReference type="ARBA" id="ARBA00022448"/>
    </source>
</evidence>
<dbReference type="GO" id="GO:0009279">
    <property type="term" value="C:cell outer membrane"/>
    <property type="evidence" value="ECO:0007669"/>
    <property type="project" value="UniProtKB-SubCell"/>
</dbReference>
<feature type="coiled-coil region" evidence="8">
    <location>
        <begin position="144"/>
        <end position="234"/>
    </location>
</feature>
<dbReference type="EMBL" id="CP015614">
    <property type="protein sequence ID" value="ANF54325.1"/>
    <property type="molecule type" value="Genomic_DNA"/>
</dbReference>
<keyword evidence="10" id="KW-0732">Signal</keyword>
<evidence type="ECO:0000256" key="2">
    <source>
        <dbReference type="ARBA" id="ARBA00007613"/>
    </source>
</evidence>
<reference evidence="11 12" key="1">
    <citation type="journal article" date="2014" name="Genome Announc.">
        <title>Genome Sequence of a Promising Hydrogen-Producing Facultative Anaerobic Bacterium, Brevundimonas naejangsanensis Strain B1.</title>
        <authorList>
            <person name="Su H."/>
            <person name="Zhang T."/>
            <person name="Bao M."/>
            <person name="Jiang Y."/>
            <person name="Wang Y."/>
            <person name="Tan T."/>
        </authorList>
    </citation>
    <scope>NUCLEOTIDE SEQUENCE [LARGE SCALE GENOMIC DNA]</scope>
    <source>
        <strain evidence="11 12">B1</strain>
    </source>
</reference>
<feature type="compositionally biased region" description="Low complexity" evidence="9">
    <location>
        <begin position="105"/>
        <end position="123"/>
    </location>
</feature>
<name>A0A172Y5I1_9CAUL</name>
<feature type="compositionally biased region" description="Basic and acidic residues" evidence="9">
    <location>
        <begin position="508"/>
        <end position="517"/>
    </location>
</feature>
<dbReference type="InterPro" id="IPR051906">
    <property type="entry name" value="TolC-like"/>
</dbReference>
<evidence type="ECO:0000256" key="7">
    <source>
        <dbReference type="ARBA" id="ARBA00023237"/>
    </source>
</evidence>
<feature type="chain" id="PRO_5043791996" evidence="10">
    <location>
        <begin position="26"/>
        <end position="524"/>
    </location>
</feature>
<evidence type="ECO:0000313" key="12">
    <source>
        <dbReference type="Proteomes" id="UP000077603"/>
    </source>
</evidence>
<keyword evidence="4" id="KW-1134">Transmembrane beta strand</keyword>
<keyword evidence="8" id="KW-0175">Coiled coil</keyword>
<dbReference type="NCBIfam" id="TIGR01844">
    <property type="entry name" value="type_I_sec_TolC"/>
    <property type="match status" value="1"/>
</dbReference>
<dbReference type="Gene3D" id="1.20.1600.10">
    <property type="entry name" value="Outer membrane efflux proteins (OEP)"/>
    <property type="match status" value="1"/>
</dbReference>
<sequence>MLKRSRALASVALVALTMGATPVLAESLQEAIGLAYRTNPSLLAQRANQRALDESIVQARAGLRPTINASAGVDYSRTRTDRVTTTIPGQTIPIDTNGDGVPDATGTLPGSSTTSGGTIESDGASASVSLSQNIWTAGRVSHGISAAEANVMAGRENLRQVEQQVMTSVVQAYADVVRDLEILRIRQENLQVLRRQLDESNARFEVGEITRTDVAQSEARLAQSESDLAGAQAQLSVSRAAYAAVVGQAPSNLQALPILPGLPSDFDAAMDVGLAENPGVLAALYAQQAAEANVAAARSEYLPSARLTASYGGAANDLSGFDLTDRTSFTAGASVSVPLFTGGLNRSRVAQALERANAAQINVEGQRRTVLQAVSSAYAQSASARSSVAAGQEAVRAASVAAEGVRQEAQVGLRTTLDVLNAELELRSAEVALASARRNEYVAQAQLLAAMGRLGGPNLDPAIDAYDPADNYNAIRNRGALPWDGLLETLDRVAAPAVTPAADAEDAPVDRQLKGEVVRTAPQG</sequence>
<evidence type="ECO:0000256" key="4">
    <source>
        <dbReference type="ARBA" id="ARBA00022452"/>
    </source>
</evidence>
<keyword evidence="3" id="KW-0813">Transport</keyword>
<evidence type="ECO:0000256" key="6">
    <source>
        <dbReference type="ARBA" id="ARBA00023136"/>
    </source>
</evidence>
<keyword evidence="7" id="KW-0998">Cell outer membrane</keyword>
<comment type="subcellular location">
    <subcellularLocation>
        <location evidence="1">Cell outer membrane</location>
    </subcellularLocation>
</comment>
<feature type="region of interest" description="Disordered" evidence="9">
    <location>
        <begin position="499"/>
        <end position="524"/>
    </location>
</feature>
<dbReference type="GO" id="GO:1990281">
    <property type="term" value="C:efflux pump complex"/>
    <property type="evidence" value="ECO:0007669"/>
    <property type="project" value="TreeGrafter"/>
</dbReference>
<dbReference type="PANTHER" id="PTHR30026">
    <property type="entry name" value="OUTER MEMBRANE PROTEIN TOLC"/>
    <property type="match status" value="1"/>
</dbReference>
<dbReference type="GO" id="GO:0015562">
    <property type="term" value="F:efflux transmembrane transporter activity"/>
    <property type="evidence" value="ECO:0007669"/>
    <property type="project" value="InterPro"/>
</dbReference>
<dbReference type="AlphaFoldDB" id="A0A172Y5I1"/>
<dbReference type="PANTHER" id="PTHR30026:SF22">
    <property type="entry name" value="OUTER MEMBRANE EFFLUX PROTEIN"/>
    <property type="match status" value="1"/>
</dbReference>
<evidence type="ECO:0000256" key="8">
    <source>
        <dbReference type="SAM" id="Coils"/>
    </source>
</evidence>
<evidence type="ECO:0000256" key="5">
    <source>
        <dbReference type="ARBA" id="ARBA00022692"/>
    </source>
</evidence>
<protein>
    <submittedName>
        <fullName evidence="11">Type I secretion protein TolC</fullName>
    </submittedName>
</protein>
<feature type="signal peptide" evidence="10">
    <location>
        <begin position="1"/>
        <end position="25"/>
    </location>
</feature>
<dbReference type="OrthoDB" id="9789368at2"/>
<keyword evidence="12" id="KW-1185">Reference proteome</keyword>
<accession>A0A172Y5I1</accession>
<dbReference type="KEGG" id="bne:DA69_05960"/>
<dbReference type="InterPro" id="IPR010130">
    <property type="entry name" value="T1SS_OMP_TolC"/>
</dbReference>
<dbReference type="SUPFAM" id="SSF56954">
    <property type="entry name" value="Outer membrane efflux proteins (OEP)"/>
    <property type="match status" value="1"/>
</dbReference>
<gene>
    <name evidence="11" type="ORF">DA69_05960</name>
</gene>
<proteinExistence type="inferred from homology"/>
<organism evidence="11 12">
    <name type="scientific">Brevundimonas naejangsanensis</name>
    <dbReference type="NCBI Taxonomy" id="588932"/>
    <lineage>
        <taxon>Bacteria</taxon>
        <taxon>Pseudomonadati</taxon>
        <taxon>Pseudomonadota</taxon>
        <taxon>Alphaproteobacteria</taxon>
        <taxon>Caulobacterales</taxon>
        <taxon>Caulobacteraceae</taxon>
        <taxon>Brevundimonas</taxon>
    </lineage>
</organism>
<evidence type="ECO:0000256" key="1">
    <source>
        <dbReference type="ARBA" id="ARBA00004442"/>
    </source>
</evidence>
<evidence type="ECO:0000256" key="10">
    <source>
        <dbReference type="SAM" id="SignalP"/>
    </source>
</evidence>
<dbReference type="InterPro" id="IPR003423">
    <property type="entry name" value="OMP_efflux"/>
</dbReference>
<keyword evidence="5" id="KW-0812">Transmembrane</keyword>
<comment type="similarity">
    <text evidence="2">Belongs to the outer membrane factor (OMF) (TC 1.B.17) family.</text>
</comment>
<evidence type="ECO:0000256" key="9">
    <source>
        <dbReference type="SAM" id="MobiDB-lite"/>
    </source>
</evidence>
<evidence type="ECO:0000313" key="11">
    <source>
        <dbReference type="EMBL" id="ANF54325.1"/>
    </source>
</evidence>
<dbReference type="eggNOG" id="COG1538">
    <property type="taxonomic scope" value="Bacteria"/>
</dbReference>